<proteinExistence type="inferred from homology"/>
<keyword evidence="2" id="KW-0479">Metal-binding</keyword>
<dbReference type="PANTHER" id="PTHR42693">
    <property type="entry name" value="ARYLSULFATASE FAMILY MEMBER"/>
    <property type="match status" value="1"/>
</dbReference>
<dbReference type="Pfam" id="PF00884">
    <property type="entry name" value="Sulfatase"/>
    <property type="match status" value="1"/>
</dbReference>
<name>A0A5C6DW33_9BACT</name>
<dbReference type="PANTHER" id="PTHR42693:SF53">
    <property type="entry name" value="ENDO-4-O-SULFATASE"/>
    <property type="match status" value="1"/>
</dbReference>
<evidence type="ECO:0000259" key="5">
    <source>
        <dbReference type="Pfam" id="PF00884"/>
    </source>
</evidence>
<evidence type="ECO:0000256" key="3">
    <source>
        <dbReference type="ARBA" id="ARBA00022801"/>
    </source>
</evidence>
<sequence>MITLKVTVQFMTYGFVLLAFAGSVSAESLSGSRPNVILVMTDDQGYGDLGCHGNPILKTPNLDQLSREAIRFTDFHVSPFCTPTRAALMTGNHPGYSGAYRTSSGRTMLHRDEKTLANLFGDNGYATGMVGKWHLGDNAPHRPQDRGFQDVVWHRCGGIGQASDHWGNDYFDDTYERNGKFEKFEGYCTDVWFREGIRFVEQNQDKPFFLYLALNAPHGPYRVPEQWAKPYLGNKAVANPNFYGMIANIDHNLGILRRRISELGLAENTILIFMTDNGTAAGGKFQGLDSKPLVGFNAGMRGKKSSVFDGGHRVPFFMYWPQGGLRGGKEIETLAAHIDVLPTLADLCDIPVPEAYQPDGVSLKPLLQPSGQPWMRDHHVLQFHGGAGAKTLPSKPFAYSVVMTQRWRLVNSDGEGLYDIQADPAQSNDVAKEHPEVMTKLRAHYAPFWEKVSPRLTAVRIDVGSPAENPTVLCSQDWYLPSGNPPWNFQAISKLPRVTGPWMLEVKQAGRYRLTLRQYPKQANQPVIAVNAKIEVAGQTQTLPVEPNSKGVVFEVDLPAGPTELVTWLYDKHGKAGGAYFTEVEAIH</sequence>
<dbReference type="Gene3D" id="3.40.720.10">
    <property type="entry name" value="Alkaline Phosphatase, subunit A"/>
    <property type="match status" value="1"/>
</dbReference>
<evidence type="ECO:0000256" key="1">
    <source>
        <dbReference type="ARBA" id="ARBA00008779"/>
    </source>
</evidence>
<dbReference type="AlphaFoldDB" id="A0A5C6DW33"/>
<protein>
    <submittedName>
        <fullName evidence="6">Arylsulfatase</fullName>
        <ecNumber evidence="6">3.1.6.1</ecNumber>
    </submittedName>
</protein>
<dbReference type="SUPFAM" id="SSF53649">
    <property type="entry name" value="Alkaline phosphatase-like"/>
    <property type="match status" value="1"/>
</dbReference>
<gene>
    <name evidence="6" type="primary">atsA_25</name>
    <name evidence="6" type="ORF">Poly41_24660</name>
</gene>
<evidence type="ECO:0000256" key="2">
    <source>
        <dbReference type="ARBA" id="ARBA00022723"/>
    </source>
</evidence>
<dbReference type="InterPro" id="IPR017850">
    <property type="entry name" value="Alkaline_phosphatase_core_sf"/>
</dbReference>
<dbReference type="InterPro" id="IPR000917">
    <property type="entry name" value="Sulfatase_N"/>
</dbReference>
<keyword evidence="4" id="KW-0106">Calcium</keyword>
<dbReference type="Gene3D" id="3.30.1120.10">
    <property type="match status" value="1"/>
</dbReference>
<comment type="similarity">
    <text evidence="1">Belongs to the sulfatase family.</text>
</comment>
<dbReference type="EMBL" id="SJPV01000003">
    <property type="protein sequence ID" value="TWU39611.1"/>
    <property type="molecule type" value="Genomic_DNA"/>
</dbReference>
<keyword evidence="7" id="KW-1185">Reference proteome</keyword>
<dbReference type="EC" id="3.1.6.1" evidence="6"/>
<accession>A0A5C6DW33</accession>
<organism evidence="6 7">
    <name type="scientific">Novipirellula artificiosorum</name>
    <dbReference type="NCBI Taxonomy" id="2528016"/>
    <lineage>
        <taxon>Bacteria</taxon>
        <taxon>Pseudomonadati</taxon>
        <taxon>Planctomycetota</taxon>
        <taxon>Planctomycetia</taxon>
        <taxon>Pirellulales</taxon>
        <taxon>Pirellulaceae</taxon>
        <taxon>Novipirellula</taxon>
    </lineage>
</organism>
<dbReference type="GO" id="GO:0004065">
    <property type="term" value="F:arylsulfatase activity"/>
    <property type="evidence" value="ECO:0007669"/>
    <property type="project" value="UniProtKB-EC"/>
</dbReference>
<dbReference type="FunFam" id="3.40.720.10:FF:000070">
    <property type="entry name" value="Arylsulfatase A"/>
    <property type="match status" value="1"/>
</dbReference>
<dbReference type="PROSITE" id="PS00149">
    <property type="entry name" value="SULFATASE_2"/>
    <property type="match status" value="1"/>
</dbReference>
<dbReference type="InterPro" id="IPR024607">
    <property type="entry name" value="Sulfatase_CS"/>
</dbReference>
<dbReference type="RefSeq" id="WP_146526326.1">
    <property type="nucleotide sequence ID" value="NZ_SJPV01000003.1"/>
</dbReference>
<dbReference type="Proteomes" id="UP000319143">
    <property type="component" value="Unassembled WGS sequence"/>
</dbReference>
<keyword evidence="3 6" id="KW-0378">Hydrolase</keyword>
<dbReference type="GO" id="GO:0046872">
    <property type="term" value="F:metal ion binding"/>
    <property type="evidence" value="ECO:0007669"/>
    <property type="project" value="UniProtKB-KW"/>
</dbReference>
<dbReference type="CDD" id="cd16146">
    <property type="entry name" value="ARS_like"/>
    <property type="match status" value="1"/>
</dbReference>
<comment type="caution">
    <text evidence="6">The sequence shown here is derived from an EMBL/GenBank/DDBJ whole genome shotgun (WGS) entry which is preliminary data.</text>
</comment>
<evidence type="ECO:0000313" key="6">
    <source>
        <dbReference type="EMBL" id="TWU39611.1"/>
    </source>
</evidence>
<feature type="domain" description="Sulfatase N-terminal" evidence="5">
    <location>
        <begin position="34"/>
        <end position="349"/>
    </location>
</feature>
<evidence type="ECO:0000313" key="7">
    <source>
        <dbReference type="Proteomes" id="UP000319143"/>
    </source>
</evidence>
<dbReference type="OrthoDB" id="9783154at2"/>
<evidence type="ECO:0000256" key="4">
    <source>
        <dbReference type="ARBA" id="ARBA00022837"/>
    </source>
</evidence>
<reference evidence="6 7" key="1">
    <citation type="submission" date="2019-02" db="EMBL/GenBank/DDBJ databases">
        <title>Deep-cultivation of Planctomycetes and their phenomic and genomic characterization uncovers novel biology.</title>
        <authorList>
            <person name="Wiegand S."/>
            <person name="Jogler M."/>
            <person name="Boedeker C."/>
            <person name="Pinto D."/>
            <person name="Vollmers J."/>
            <person name="Rivas-Marin E."/>
            <person name="Kohn T."/>
            <person name="Peeters S.H."/>
            <person name="Heuer A."/>
            <person name="Rast P."/>
            <person name="Oberbeckmann S."/>
            <person name="Bunk B."/>
            <person name="Jeske O."/>
            <person name="Meyerdierks A."/>
            <person name="Storesund J.E."/>
            <person name="Kallscheuer N."/>
            <person name="Luecker S."/>
            <person name="Lage O.M."/>
            <person name="Pohl T."/>
            <person name="Merkel B.J."/>
            <person name="Hornburger P."/>
            <person name="Mueller R.-W."/>
            <person name="Bruemmer F."/>
            <person name="Labrenz M."/>
            <person name="Spormann A.M."/>
            <person name="Op Den Camp H."/>
            <person name="Overmann J."/>
            <person name="Amann R."/>
            <person name="Jetten M.S.M."/>
            <person name="Mascher T."/>
            <person name="Medema M.H."/>
            <person name="Devos D.P."/>
            <person name="Kaster A.-K."/>
            <person name="Ovreas L."/>
            <person name="Rohde M."/>
            <person name="Galperin M.Y."/>
            <person name="Jogler C."/>
        </authorList>
    </citation>
    <scope>NUCLEOTIDE SEQUENCE [LARGE SCALE GENOMIC DNA]</scope>
    <source>
        <strain evidence="6 7">Poly41</strain>
    </source>
</reference>
<dbReference type="InterPro" id="IPR050738">
    <property type="entry name" value="Sulfatase"/>
</dbReference>